<name>A0A4U6VNK0_SETVI</name>
<evidence type="ECO:0000256" key="1">
    <source>
        <dbReference type="SAM" id="SignalP"/>
    </source>
</evidence>
<dbReference type="Gramene" id="TKW31330">
    <property type="protein sequence ID" value="TKW31330"/>
    <property type="gene ID" value="SEVIR_2G098550v2"/>
</dbReference>
<gene>
    <name evidence="2" type="ORF">SEVIR_2G098550v2</name>
</gene>
<organism evidence="2 3">
    <name type="scientific">Setaria viridis</name>
    <name type="common">Green bristlegrass</name>
    <name type="synonym">Setaria italica subsp. viridis</name>
    <dbReference type="NCBI Taxonomy" id="4556"/>
    <lineage>
        <taxon>Eukaryota</taxon>
        <taxon>Viridiplantae</taxon>
        <taxon>Streptophyta</taxon>
        <taxon>Embryophyta</taxon>
        <taxon>Tracheophyta</taxon>
        <taxon>Spermatophyta</taxon>
        <taxon>Magnoliopsida</taxon>
        <taxon>Liliopsida</taxon>
        <taxon>Poales</taxon>
        <taxon>Poaceae</taxon>
        <taxon>PACMAD clade</taxon>
        <taxon>Panicoideae</taxon>
        <taxon>Panicodae</taxon>
        <taxon>Paniceae</taxon>
        <taxon>Cenchrinae</taxon>
        <taxon>Setaria</taxon>
    </lineage>
</organism>
<reference evidence="2" key="1">
    <citation type="submission" date="2019-03" db="EMBL/GenBank/DDBJ databases">
        <title>WGS assembly of Setaria viridis.</title>
        <authorList>
            <person name="Huang P."/>
            <person name="Jenkins J."/>
            <person name="Grimwood J."/>
            <person name="Barry K."/>
            <person name="Healey A."/>
            <person name="Mamidi S."/>
            <person name="Sreedasyam A."/>
            <person name="Shu S."/>
            <person name="Feldman M."/>
            <person name="Wu J."/>
            <person name="Yu Y."/>
            <person name="Chen C."/>
            <person name="Johnson J."/>
            <person name="Rokhsar D."/>
            <person name="Baxter I."/>
            <person name="Schmutz J."/>
            <person name="Brutnell T."/>
            <person name="Kellogg E."/>
        </authorList>
    </citation>
    <scope>NUCLEOTIDE SEQUENCE [LARGE SCALE GENOMIC DNA]</scope>
</reference>
<keyword evidence="3" id="KW-1185">Reference proteome</keyword>
<proteinExistence type="predicted"/>
<keyword evidence="1" id="KW-0732">Signal</keyword>
<sequence length="73" mass="8938">MMFHEFSFFSLFLALTRIYSYSHHTQNLLFHAAIINTTHCEGWQHQHMHYQTKWHTCHFQNDIHIHHGPYVKC</sequence>
<feature type="signal peptide" evidence="1">
    <location>
        <begin position="1"/>
        <end position="22"/>
    </location>
</feature>
<accession>A0A4U6VNK0</accession>
<dbReference type="EMBL" id="CM016553">
    <property type="protein sequence ID" value="TKW31330.1"/>
    <property type="molecule type" value="Genomic_DNA"/>
</dbReference>
<evidence type="ECO:0000313" key="2">
    <source>
        <dbReference type="EMBL" id="TKW31330.1"/>
    </source>
</evidence>
<dbReference type="Proteomes" id="UP000298652">
    <property type="component" value="Chromosome 2"/>
</dbReference>
<feature type="chain" id="PRO_5020237468" description="Secreted protein" evidence="1">
    <location>
        <begin position="23"/>
        <end position="73"/>
    </location>
</feature>
<evidence type="ECO:0008006" key="4">
    <source>
        <dbReference type="Google" id="ProtNLM"/>
    </source>
</evidence>
<evidence type="ECO:0000313" key="3">
    <source>
        <dbReference type="Proteomes" id="UP000298652"/>
    </source>
</evidence>
<protein>
    <recommendedName>
        <fullName evidence="4">Secreted protein</fullName>
    </recommendedName>
</protein>
<dbReference type="AlphaFoldDB" id="A0A4U6VNK0"/>